<gene>
    <name evidence="1" type="ORF">JK636_11615</name>
</gene>
<evidence type="ECO:0008006" key="3">
    <source>
        <dbReference type="Google" id="ProtNLM"/>
    </source>
</evidence>
<organism evidence="1 2">
    <name type="scientific">Clostridium rhizosphaerae</name>
    <dbReference type="NCBI Taxonomy" id="2803861"/>
    <lineage>
        <taxon>Bacteria</taxon>
        <taxon>Bacillati</taxon>
        <taxon>Bacillota</taxon>
        <taxon>Clostridia</taxon>
        <taxon>Eubacteriales</taxon>
        <taxon>Clostridiaceae</taxon>
        <taxon>Clostridium</taxon>
    </lineage>
</organism>
<dbReference type="RefSeq" id="WP_202749156.1">
    <property type="nucleotide sequence ID" value="NZ_JAESWC010000004.1"/>
</dbReference>
<dbReference type="EMBL" id="JAESWC010000004">
    <property type="protein sequence ID" value="MBL4936408.1"/>
    <property type="molecule type" value="Genomic_DNA"/>
</dbReference>
<name>A0ABS1TAM1_9CLOT</name>
<accession>A0ABS1TAM1</accession>
<proteinExistence type="predicted"/>
<keyword evidence="2" id="KW-1185">Reference proteome</keyword>
<evidence type="ECO:0000313" key="2">
    <source>
        <dbReference type="Proteomes" id="UP000632377"/>
    </source>
</evidence>
<reference evidence="1 2" key="1">
    <citation type="submission" date="2021-01" db="EMBL/GenBank/DDBJ databases">
        <title>Genome public.</title>
        <authorList>
            <person name="Liu C."/>
            <person name="Sun Q."/>
        </authorList>
    </citation>
    <scope>NUCLEOTIDE SEQUENCE [LARGE SCALE GENOMIC DNA]</scope>
    <source>
        <strain evidence="1 2">YIM B02515</strain>
    </source>
</reference>
<dbReference type="Proteomes" id="UP000632377">
    <property type="component" value="Unassembled WGS sequence"/>
</dbReference>
<sequence length="59" mass="6666">MIREMVGARTMASVFMPKKRRKKRNMLMPGMSTLGIMAGAGIAYMAMRKNKGNNEENEE</sequence>
<comment type="caution">
    <text evidence="1">The sequence shown here is derived from an EMBL/GenBank/DDBJ whole genome shotgun (WGS) entry which is preliminary data.</text>
</comment>
<protein>
    <recommendedName>
        <fullName evidence="3">LPXTG cell wall anchor domain-containing protein</fullName>
    </recommendedName>
</protein>
<evidence type="ECO:0000313" key="1">
    <source>
        <dbReference type="EMBL" id="MBL4936408.1"/>
    </source>
</evidence>